<dbReference type="InterPro" id="IPR036396">
    <property type="entry name" value="Cyt_P450_sf"/>
</dbReference>
<feature type="transmembrane region" description="Helical" evidence="6">
    <location>
        <begin position="6"/>
        <end position="21"/>
    </location>
</feature>
<accession>A0AAV6XBE4</accession>
<protein>
    <recommendedName>
        <fullName evidence="9">Cytochrome P450</fullName>
    </recommendedName>
</protein>
<evidence type="ECO:0000313" key="8">
    <source>
        <dbReference type="Proteomes" id="UP000826271"/>
    </source>
</evidence>
<evidence type="ECO:0000256" key="2">
    <source>
        <dbReference type="ARBA" id="ARBA00010617"/>
    </source>
</evidence>
<comment type="caution">
    <text evidence="7">The sequence shown here is derived from an EMBL/GenBank/DDBJ whole genome shotgun (WGS) entry which is preliminary data.</text>
</comment>
<dbReference type="GO" id="GO:0020037">
    <property type="term" value="F:heme binding"/>
    <property type="evidence" value="ECO:0007669"/>
    <property type="project" value="InterPro"/>
</dbReference>
<dbReference type="GO" id="GO:0005506">
    <property type="term" value="F:iron ion binding"/>
    <property type="evidence" value="ECO:0007669"/>
    <property type="project" value="InterPro"/>
</dbReference>
<keyword evidence="6" id="KW-0472">Membrane</keyword>
<name>A0AAV6XBE4_9LAMI</name>
<evidence type="ECO:0000313" key="7">
    <source>
        <dbReference type="EMBL" id="KAG8378740.1"/>
    </source>
</evidence>
<reference evidence="7" key="1">
    <citation type="submission" date="2019-10" db="EMBL/GenBank/DDBJ databases">
        <authorList>
            <person name="Zhang R."/>
            <person name="Pan Y."/>
            <person name="Wang J."/>
            <person name="Ma R."/>
            <person name="Yu S."/>
        </authorList>
    </citation>
    <scope>NUCLEOTIDE SEQUENCE</scope>
    <source>
        <strain evidence="7">LA-IB0</strain>
        <tissue evidence="7">Leaf</tissue>
    </source>
</reference>
<dbReference type="Proteomes" id="UP000826271">
    <property type="component" value="Unassembled WGS sequence"/>
</dbReference>
<keyword evidence="5" id="KW-0408">Iron</keyword>
<evidence type="ECO:0000256" key="6">
    <source>
        <dbReference type="SAM" id="Phobius"/>
    </source>
</evidence>
<dbReference type="Pfam" id="PF00067">
    <property type="entry name" value="p450"/>
    <property type="match status" value="1"/>
</dbReference>
<evidence type="ECO:0008006" key="9">
    <source>
        <dbReference type="Google" id="ProtNLM"/>
    </source>
</evidence>
<keyword evidence="4" id="KW-0479">Metal-binding</keyword>
<comment type="cofactor">
    <cofactor evidence="1">
        <name>heme</name>
        <dbReference type="ChEBI" id="CHEBI:30413"/>
    </cofactor>
</comment>
<dbReference type="PANTHER" id="PTHR47955">
    <property type="entry name" value="CYTOCHROME P450 FAMILY 71 PROTEIN"/>
    <property type="match status" value="1"/>
</dbReference>
<dbReference type="Gene3D" id="1.10.630.10">
    <property type="entry name" value="Cytochrome P450"/>
    <property type="match status" value="1"/>
</dbReference>
<evidence type="ECO:0000256" key="1">
    <source>
        <dbReference type="ARBA" id="ARBA00001971"/>
    </source>
</evidence>
<comment type="similarity">
    <text evidence="2">Belongs to the cytochrome P450 family.</text>
</comment>
<evidence type="ECO:0000256" key="4">
    <source>
        <dbReference type="ARBA" id="ARBA00022723"/>
    </source>
</evidence>
<gene>
    <name evidence="7" type="ORF">BUALT_Bualt07G0016600</name>
</gene>
<dbReference type="GO" id="GO:0004497">
    <property type="term" value="F:monooxygenase activity"/>
    <property type="evidence" value="ECO:0007669"/>
    <property type="project" value="InterPro"/>
</dbReference>
<dbReference type="GO" id="GO:0016705">
    <property type="term" value="F:oxidoreductase activity, acting on paired donors, with incorporation or reduction of molecular oxygen"/>
    <property type="evidence" value="ECO:0007669"/>
    <property type="project" value="InterPro"/>
</dbReference>
<organism evidence="7 8">
    <name type="scientific">Buddleja alternifolia</name>
    <dbReference type="NCBI Taxonomy" id="168488"/>
    <lineage>
        <taxon>Eukaryota</taxon>
        <taxon>Viridiplantae</taxon>
        <taxon>Streptophyta</taxon>
        <taxon>Embryophyta</taxon>
        <taxon>Tracheophyta</taxon>
        <taxon>Spermatophyta</taxon>
        <taxon>Magnoliopsida</taxon>
        <taxon>eudicotyledons</taxon>
        <taxon>Gunneridae</taxon>
        <taxon>Pentapetalae</taxon>
        <taxon>asterids</taxon>
        <taxon>lamiids</taxon>
        <taxon>Lamiales</taxon>
        <taxon>Scrophulariaceae</taxon>
        <taxon>Buddlejeae</taxon>
        <taxon>Buddleja</taxon>
    </lineage>
</organism>
<keyword evidence="6" id="KW-0812">Transmembrane</keyword>
<dbReference type="InterPro" id="IPR001128">
    <property type="entry name" value="Cyt_P450"/>
</dbReference>
<keyword evidence="3" id="KW-0349">Heme</keyword>
<sequence>MVDLLHFILPLFPIILFIFLHKRRSPPPHKTPPPSPRKLPIIGILHQLGTYPHRSLHSLSERYGHLMLLHFGRVPVLIVSSADAACEIMKNQDLIFSNRPKLSIPNRLLYGSRDVSFAPYGEYWRQVSIVQTID</sequence>
<dbReference type="SUPFAM" id="SSF48264">
    <property type="entry name" value="Cytochrome P450"/>
    <property type="match status" value="1"/>
</dbReference>
<keyword evidence="6" id="KW-1133">Transmembrane helix</keyword>
<evidence type="ECO:0000256" key="5">
    <source>
        <dbReference type="ARBA" id="ARBA00023004"/>
    </source>
</evidence>
<dbReference type="PANTHER" id="PTHR47955:SF15">
    <property type="entry name" value="CYTOCHROME P450 71A2-LIKE"/>
    <property type="match status" value="1"/>
</dbReference>
<evidence type="ECO:0000256" key="3">
    <source>
        <dbReference type="ARBA" id="ARBA00022617"/>
    </source>
</evidence>
<proteinExistence type="inferred from homology"/>
<dbReference type="EMBL" id="WHWC01000007">
    <property type="protein sequence ID" value="KAG8378740.1"/>
    <property type="molecule type" value="Genomic_DNA"/>
</dbReference>
<keyword evidence="8" id="KW-1185">Reference proteome</keyword>
<dbReference type="AlphaFoldDB" id="A0AAV6XBE4"/>